<reference evidence="2" key="2">
    <citation type="submission" date="2020-09" db="EMBL/GenBank/DDBJ databases">
        <authorList>
            <person name="Sun Q."/>
            <person name="Zhou Y."/>
        </authorList>
    </citation>
    <scope>NUCLEOTIDE SEQUENCE</scope>
    <source>
        <strain evidence="2">CGMCC 4.7430</strain>
    </source>
</reference>
<organism evidence="2 3">
    <name type="scientific">Nonomuraea glycinis</name>
    <dbReference type="NCBI Taxonomy" id="2047744"/>
    <lineage>
        <taxon>Bacteria</taxon>
        <taxon>Bacillati</taxon>
        <taxon>Actinomycetota</taxon>
        <taxon>Actinomycetes</taxon>
        <taxon>Streptosporangiales</taxon>
        <taxon>Streptosporangiaceae</taxon>
        <taxon>Nonomuraea</taxon>
    </lineage>
</organism>
<dbReference type="RefSeq" id="WP_189139035.1">
    <property type="nucleotide sequence ID" value="NZ_BMNK01000004.1"/>
</dbReference>
<dbReference type="GO" id="GO:0016747">
    <property type="term" value="F:acyltransferase activity, transferring groups other than amino-acyl groups"/>
    <property type="evidence" value="ECO:0007669"/>
    <property type="project" value="InterPro"/>
</dbReference>
<evidence type="ECO:0000259" key="1">
    <source>
        <dbReference type="PROSITE" id="PS51186"/>
    </source>
</evidence>
<reference evidence="2" key="1">
    <citation type="journal article" date="2014" name="Int. J. Syst. Evol. Microbiol.">
        <title>Complete genome sequence of Corynebacterium casei LMG S-19264T (=DSM 44701T), isolated from a smear-ripened cheese.</title>
        <authorList>
            <consortium name="US DOE Joint Genome Institute (JGI-PGF)"/>
            <person name="Walter F."/>
            <person name="Albersmeier A."/>
            <person name="Kalinowski J."/>
            <person name="Ruckert C."/>
        </authorList>
    </citation>
    <scope>NUCLEOTIDE SEQUENCE</scope>
    <source>
        <strain evidence="2">CGMCC 4.7430</strain>
    </source>
</reference>
<dbReference type="CDD" id="cd04301">
    <property type="entry name" value="NAT_SF"/>
    <property type="match status" value="1"/>
</dbReference>
<dbReference type="Gene3D" id="3.40.630.30">
    <property type="match status" value="1"/>
</dbReference>
<dbReference type="Pfam" id="PF00583">
    <property type="entry name" value="Acetyltransf_1"/>
    <property type="match status" value="1"/>
</dbReference>
<dbReference type="InterPro" id="IPR016181">
    <property type="entry name" value="Acyl_CoA_acyltransferase"/>
</dbReference>
<evidence type="ECO:0000313" key="2">
    <source>
        <dbReference type="EMBL" id="GGP06111.1"/>
    </source>
</evidence>
<keyword evidence="3" id="KW-1185">Reference proteome</keyword>
<feature type="domain" description="N-acetyltransferase" evidence="1">
    <location>
        <begin position="2"/>
        <end position="169"/>
    </location>
</feature>
<dbReference type="EMBL" id="BMNK01000004">
    <property type="protein sequence ID" value="GGP06111.1"/>
    <property type="molecule type" value="Genomic_DNA"/>
</dbReference>
<evidence type="ECO:0000313" key="3">
    <source>
        <dbReference type="Proteomes" id="UP000660745"/>
    </source>
</evidence>
<dbReference type="InterPro" id="IPR000182">
    <property type="entry name" value="GNAT_dom"/>
</dbReference>
<sequence>MGEARRATAADADELVRLRAVLLAHMSGRDPAGDDWRRAAAEMFRARLDEPDPTLAAFVVDRPDWPDRPDRPDRPGALAACAVGAVDQRLGGPGNPAGTTGYIYNVATDPDQRRRGYSRQCVTALLDWYRDRGIAAVFLRASAEGEPLYRSLGFARTPDPSMLLRFPLA</sequence>
<protein>
    <submittedName>
        <fullName evidence="2">N-acetyltransferase</fullName>
    </submittedName>
</protein>
<comment type="caution">
    <text evidence="2">The sequence shown here is derived from an EMBL/GenBank/DDBJ whole genome shotgun (WGS) entry which is preliminary data.</text>
</comment>
<dbReference type="Proteomes" id="UP000660745">
    <property type="component" value="Unassembled WGS sequence"/>
</dbReference>
<dbReference type="AlphaFoldDB" id="A0A918E462"/>
<dbReference type="SUPFAM" id="SSF55729">
    <property type="entry name" value="Acyl-CoA N-acyltransferases (Nat)"/>
    <property type="match status" value="1"/>
</dbReference>
<proteinExistence type="predicted"/>
<dbReference type="PROSITE" id="PS51186">
    <property type="entry name" value="GNAT"/>
    <property type="match status" value="1"/>
</dbReference>
<name>A0A918E462_9ACTN</name>
<accession>A0A918E462</accession>
<gene>
    <name evidence="2" type="ORF">GCM10012278_28200</name>
</gene>